<evidence type="ECO:0000256" key="5">
    <source>
        <dbReference type="ARBA" id="ARBA00022842"/>
    </source>
</evidence>
<evidence type="ECO:0000256" key="4">
    <source>
        <dbReference type="ARBA" id="ARBA00022692"/>
    </source>
</evidence>
<dbReference type="InterPro" id="IPR006669">
    <property type="entry name" value="MgtE_transporter"/>
</dbReference>
<comment type="caution">
    <text evidence="11">The sequence shown here is derived from an EMBL/GenBank/DDBJ whole genome shotgun (WGS) entry which is preliminary data.</text>
</comment>
<feature type="transmembrane region" description="Helical" evidence="9">
    <location>
        <begin position="223"/>
        <end position="244"/>
    </location>
</feature>
<organism evidence="11 12">
    <name type="scientific">Methanothermobacter thermautotrophicus</name>
    <name type="common">Methanobacterium thermoformicicum</name>
    <dbReference type="NCBI Taxonomy" id="145262"/>
    <lineage>
        <taxon>Archaea</taxon>
        <taxon>Methanobacteriati</taxon>
        <taxon>Methanobacteriota</taxon>
        <taxon>Methanomada group</taxon>
        <taxon>Methanobacteria</taxon>
        <taxon>Methanobacteriales</taxon>
        <taxon>Methanobacteriaceae</taxon>
        <taxon>Methanothermobacter</taxon>
    </lineage>
</organism>
<evidence type="ECO:0000313" key="12">
    <source>
        <dbReference type="Proteomes" id="UP000646659"/>
    </source>
</evidence>
<dbReference type="Gene3D" id="3.10.580.10">
    <property type="entry name" value="CBS-domain"/>
    <property type="match status" value="1"/>
</dbReference>
<dbReference type="PANTHER" id="PTHR43773">
    <property type="entry name" value="MAGNESIUM TRANSPORTER MGTE"/>
    <property type="match status" value="1"/>
</dbReference>
<evidence type="ECO:0000256" key="9">
    <source>
        <dbReference type="SAM" id="Phobius"/>
    </source>
</evidence>
<comment type="similarity">
    <text evidence="2">Belongs to the SLC41A transporter family.</text>
</comment>
<keyword evidence="5" id="KW-0460">Magnesium</keyword>
<evidence type="ECO:0000259" key="10">
    <source>
        <dbReference type="PROSITE" id="PS51371"/>
    </source>
</evidence>
<dbReference type="Proteomes" id="UP000646659">
    <property type="component" value="Unassembled WGS sequence"/>
</dbReference>
<dbReference type="InterPro" id="IPR046342">
    <property type="entry name" value="CBS_dom_sf"/>
</dbReference>
<dbReference type="AlphaFoldDB" id="A0A842YR70"/>
<evidence type="ECO:0000256" key="6">
    <source>
        <dbReference type="ARBA" id="ARBA00022989"/>
    </source>
</evidence>
<accession>A0A842YR70</accession>
<feature type="transmembrane region" description="Helical" evidence="9">
    <location>
        <begin position="174"/>
        <end position="196"/>
    </location>
</feature>
<sequence>MDMELRITDSVPTASPGISSHDTLRMIRDRIDEYDSIDYVYILEDDILEGVVSIREILSHHGRVGDFMGREIICFNPEDDPFDIPYMALSHGIKAIPVVDAEGRFRGVVTHDEIMRILKVEADRDMLHFGGIFHRVVDEKRSPGNMVKSRIPWLIIGVIGGTVTASMIGRFEDLLSGFIALASFIPVMVYMSDAVGTQSEALIIRRIAVDPSMNHLQYIRSEFMVAAAIGALASAFAGLMAGATRMNPSLGLIVFISMFFSIISAVLISTVSPLIFRRMGYDPAVATGPLATILSDFTTTLIYLMVASSLL</sequence>
<keyword evidence="4 9" id="KW-0812">Transmembrane</keyword>
<evidence type="ECO:0000256" key="3">
    <source>
        <dbReference type="ARBA" id="ARBA00022448"/>
    </source>
</evidence>
<keyword evidence="8" id="KW-0129">CBS domain</keyword>
<dbReference type="GO" id="GO:0016020">
    <property type="term" value="C:membrane"/>
    <property type="evidence" value="ECO:0007669"/>
    <property type="project" value="UniProtKB-SubCell"/>
</dbReference>
<dbReference type="SUPFAM" id="SSF161093">
    <property type="entry name" value="MgtE membrane domain-like"/>
    <property type="match status" value="1"/>
</dbReference>
<comment type="subcellular location">
    <subcellularLocation>
        <location evidence="1">Membrane</location>
        <topology evidence="1">Multi-pass membrane protein</topology>
    </subcellularLocation>
</comment>
<protein>
    <submittedName>
        <fullName evidence="11">Magnesium transporter</fullName>
    </submittedName>
</protein>
<dbReference type="PANTHER" id="PTHR43773:SF1">
    <property type="entry name" value="MAGNESIUM TRANSPORTER MGTE"/>
    <property type="match status" value="1"/>
</dbReference>
<keyword evidence="6 9" id="KW-1133">Transmembrane helix</keyword>
<gene>
    <name evidence="11" type="ORF">DNK57_08640</name>
</gene>
<dbReference type="Pfam" id="PF01769">
    <property type="entry name" value="MgtE"/>
    <property type="match status" value="1"/>
</dbReference>
<reference evidence="11" key="1">
    <citation type="submission" date="2018-06" db="EMBL/GenBank/DDBJ databases">
        <title>Draft genome sequence of Methanothermobacter thermautotrophicus Strain WHS, a thermophilic, hydrogenotrophic methanogen isolated from Washburn Hot Springs in Yellowstone National Park, USA.</title>
        <authorList>
            <person name="Mckay L.J."/>
            <person name="Klingelsmith K."/>
            <person name="Inskeep W.P."/>
            <person name="Fields M.W."/>
        </authorList>
    </citation>
    <scope>NUCLEOTIDE SEQUENCE</scope>
    <source>
        <strain evidence="11">WHS</strain>
    </source>
</reference>
<keyword evidence="3" id="KW-0813">Transport</keyword>
<dbReference type="Gene3D" id="1.10.357.20">
    <property type="entry name" value="SLC41 divalent cation transporters, integral membrane domain"/>
    <property type="match status" value="1"/>
</dbReference>
<evidence type="ECO:0000256" key="1">
    <source>
        <dbReference type="ARBA" id="ARBA00004141"/>
    </source>
</evidence>
<feature type="transmembrane region" description="Helical" evidence="9">
    <location>
        <begin position="250"/>
        <end position="276"/>
    </location>
</feature>
<dbReference type="SUPFAM" id="SSF54631">
    <property type="entry name" value="CBS-domain pair"/>
    <property type="match status" value="1"/>
</dbReference>
<proteinExistence type="inferred from homology"/>
<feature type="domain" description="CBS" evidence="10">
    <location>
        <begin position="68"/>
        <end position="126"/>
    </location>
</feature>
<keyword evidence="7 9" id="KW-0472">Membrane</keyword>
<evidence type="ECO:0000256" key="7">
    <source>
        <dbReference type="ARBA" id="ARBA00023136"/>
    </source>
</evidence>
<dbReference type="InterPro" id="IPR036739">
    <property type="entry name" value="SLC41_membr_dom_sf"/>
</dbReference>
<dbReference type="SMART" id="SM00116">
    <property type="entry name" value="CBS"/>
    <property type="match status" value="2"/>
</dbReference>
<feature type="transmembrane region" description="Helical" evidence="9">
    <location>
        <begin position="288"/>
        <end position="306"/>
    </location>
</feature>
<dbReference type="EMBL" id="QKOF01000007">
    <property type="protein sequence ID" value="MBE2900851.1"/>
    <property type="molecule type" value="Genomic_DNA"/>
</dbReference>
<dbReference type="Pfam" id="PF00571">
    <property type="entry name" value="CBS"/>
    <property type="match status" value="1"/>
</dbReference>
<evidence type="ECO:0000313" key="11">
    <source>
        <dbReference type="EMBL" id="MBE2900851.1"/>
    </source>
</evidence>
<dbReference type="PROSITE" id="PS51371">
    <property type="entry name" value="CBS"/>
    <property type="match status" value="1"/>
</dbReference>
<feature type="transmembrane region" description="Helical" evidence="9">
    <location>
        <begin position="151"/>
        <end position="168"/>
    </location>
</feature>
<dbReference type="InterPro" id="IPR006667">
    <property type="entry name" value="SLC41_membr_dom"/>
</dbReference>
<dbReference type="GO" id="GO:0015095">
    <property type="term" value="F:magnesium ion transmembrane transporter activity"/>
    <property type="evidence" value="ECO:0007669"/>
    <property type="project" value="InterPro"/>
</dbReference>
<evidence type="ECO:0000256" key="2">
    <source>
        <dbReference type="ARBA" id="ARBA00009749"/>
    </source>
</evidence>
<dbReference type="InterPro" id="IPR000644">
    <property type="entry name" value="CBS_dom"/>
</dbReference>
<name>A0A842YR70_METTF</name>
<evidence type="ECO:0000256" key="8">
    <source>
        <dbReference type="PROSITE-ProRule" id="PRU00703"/>
    </source>
</evidence>